<dbReference type="InterPro" id="IPR035093">
    <property type="entry name" value="RelE/ParE_toxin_dom_sf"/>
</dbReference>
<gene>
    <name evidence="1" type="ORF">ACFFJH_11670</name>
</gene>
<name>A0ABV6IF68_9BURK</name>
<dbReference type="EMBL" id="JBHLXJ010000013">
    <property type="protein sequence ID" value="MFC0350469.1"/>
    <property type="molecule type" value="Genomic_DNA"/>
</dbReference>
<comment type="caution">
    <text evidence="1">The sequence shown here is derived from an EMBL/GenBank/DDBJ whole genome shotgun (WGS) entry which is preliminary data.</text>
</comment>
<accession>A0ABV6IF68</accession>
<sequence length="100" mass="11764">MKFQIVYKPLAQIEAAEAYAWYAQPDINMGMAFLTELERVDGFLSQNPFLYPCIEDEIRRVNLARFPYSLFYVIDDKLVNILSCFHQHRDPKSRNSLLTN</sequence>
<dbReference type="RefSeq" id="WP_390212796.1">
    <property type="nucleotide sequence ID" value="NZ_JBHLXJ010000013.1"/>
</dbReference>
<evidence type="ECO:0000313" key="1">
    <source>
        <dbReference type="EMBL" id="MFC0350469.1"/>
    </source>
</evidence>
<keyword evidence="2" id="KW-1185">Reference proteome</keyword>
<protein>
    <submittedName>
        <fullName evidence="1">Type II toxin-antitoxin system RelE/ParE family toxin</fullName>
    </submittedName>
</protein>
<organism evidence="1 2">
    <name type="scientific">Undibacterium danionis</name>
    <dbReference type="NCBI Taxonomy" id="1812100"/>
    <lineage>
        <taxon>Bacteria</taxon>
        <taxon>Pseudomonadati</taxon>
        <taxon>Pseudomonadota</taxon>
        <taxon>Betaproteobacteria</taxon>
        <taxon>Burkholderiales</taxon>
        <taxon>Oxalobacteraceae</taxon>
        <taxon>Undibacterium</taxon>
    </lineage>
</organism>
<evidence type="ECO:0000313" key="2">
    <source>
        <dbReference type="Proteomes" id="UP001589844"/>
    </source>
</evidence>
<dbReference type="Gene3D" id="3.30.2310.20">
    <property type="entry name" value="RelE-like"/>
    <property type="match status" value="1"/>
</dbReference>
<proteinExistence type="predicted"/>
<reference evidence="1 2" key="1">
    <citation type="submission" date="2024-09" db="EMBL/GenBank/DDBJ databases">
        <authorList>
            <person name="Sun Q."/>
            <person name="Mori K."/>
        </authorList>
    </citation>
    <scope>NUCLEOTIDE SEQUENCE [LARGE SCALE GENOMIC DNA]</scope>
    <source>
        <strain evidence="1 2">CCM 8677</strain>
    </source>
</reference>
<dbReference type="Proteomes" id="UP001589844">
    <property type="component" value="Unassembled WGS sequence"/>
</dbReference>